<comment type="caution">
    <text evidence="2">The sequence shown here is derived from an EMBL/GenBank/DDBJ whole genome shotgun (WGS) entry which is preliminary data.</text>
</comment>
<organism evidence="2 3">
    <name type="scientific">Marchantia polymorpha subsp. ruderalis</name>
    <dbReference type="NCBI Taxonomy" id="1480154"/>
    <lineage>
        <taxon>Eukaryota</taxon>
        <taxon>Viridiplantae</taxon>
        <taxon>Streptophyta</taxon>
        <taxon>Embryophyta</taxon>
        <taxon>Marchantiophyta</taxon>
        <taxon>Marchantiopsida</taxon>
        <taxon>Marchantiidae</taxon>
        <taxon>Marchantiales</taxon>
        <taxon>Marchantiaceae</taxon>
        <taxon>Marchantia</taxon>
    </lineage>
</organism>
<evidence type="ECO:0000313" key="2">
    <source>
        <dbReference type="EMBL" id="OAE21599.1"/>
    </source>
</evidence>
<sequence>MQLPVSVDLKSLRVDWTRLMFVTRHEGTSGGVGATGASTSNSTVSIAGGGMSGDASGVPSFSPIPEFFKRLRKKCQGWESWSSDTTSFMTQRAKCVVTIAFIFWLAIGTIMLDMRKWSYEEGLSSGDTETNFTG</sequence>
<feature type="transmembrane region" description="Helical" evidence="1">
    <location>
        <begin position="95"/>
        <end position="112"/>
    </location>
</feature>
<dbReference type="EMBL" id="LVLJ01003379">
    <property type="protein sequence ID" value="OAE21599.1"/>
    <property type="molecule type" value="Genomic_DNA"/>
</dbReference>
<keyword evidence="1" id="KW-0472">Membrane</keyword>
<evidence type="ECO:0000313" key="3">
    <source>
        <dbReference type="Proteomes" id="UP000077202"/>
    </source>
</evidence>
<keyword evidence="1" id="KW-0812">Transmembrane</keyword>
<dbReference type="Proteomes" id="UP000077202">
    <property type="component" value="Unassembled WGS sequence"/>
</dbReference>
<reference evidence="2" key="1">
    <citation type="submission" date="2016-03" db="EMBL/GenBank/DDBJ databases">
        <title>Mechanisms controlling the formation of the plant cell surface in tip-growing cells are functionally conserved among land plants.</title>
        <authorList>
            <person name="Honkanen S."/>
            <person name="Jones V.A."/>
            <person name="Morieri G."/>
            <person name="Champion C."/>
            <person name="Hetherington A.J."/>
            <person name="Kelly S."/>
            <person name="Saint-Marcoux D."/>
            <person name="Proust H."/>
            <person name="Prescott H."/>
            <person name="Dolan L."/>
        </authorList>
    </citation>
    <scope>NUCLEOTIDE SEQUENCE [LARGE SCALE GENOMIC DNA]</scope>
    <source>
        <tissue evidence="2">Whole gametophyte</tissue>
    </source>
</reference>
<protein>
    <submittedName>
        <fullName evidence="2">Uncharacterized protein</fullName>
    </submittedName>
</protein>
<keyword evidence="3" id="KW-1185">Reference proteome</keyword>
<accession>A0A176VKV7</accession>
<name>A0A176VKV7_MARPO</name>
<gene>
    <name evidence="2" type="ORF">AXG93_939s1060</name>
</gene>
<evidence type="ECO:0000256" key="1">
    <source>
        <dbReference type="SAM" id="Phobius"/>
    </source>
</evidence>
<dbReference type="AlphaFoldDB" id="A0A176VKV7"/>
<proteinExistence type="predicted"/>
<keyword evidence="1" id="KW-1133">Transmembrane helix</keyword>